<proteinExistence type="predicted"/>
<keyword evidence="3" id="KW-1185">Reference proteome</keyword>
<comment type="caution">
    <text evidence="2">The sequence shown here is derived from an EMBL/GenBank/DDBJ whole genome shotgun (WGS) entry which is preliminary data.</text>
</comment>
<dbReference type="AlphaFoldDB" id="A0A4S4K8G5"/>
<dbReference type="EMBL" id="SGPJ01000485">
    <property type="protein sequence ID" value="THG94191.1"/>
    <property type="molecule type" value="Genomic_DNA"/>
</dbReference>
<dbReference type="Pfam" id="PF20209">
    <property type="entry name" value="DUF6570"/>
    <property type="match status" value="1"/>
</dbReference>
<organism evidence="2 3">
    <name type="scientific">Hermanssonia centrifuga</name>
    <dbReference type="NCBI Taxonomy" id="98765"/>
    <lineage>
        <taxon>Eukaryota</taxon>
        <taxon>Fungi</taxon>
        <taxon>Dikarya</taxon>
        <taxon>Basidiomycota</taxon>
        <taxon>Agaricomycotina</taxon>
        <taxon>Agaricomycetes</taxon>
        <taxon>Polyporales</taxon>
        <taxon>Meruliaceae</taxon>
        <taxon>Hermanssonia</taxon>
    </lineage>
</organism>
<dbReference type="InterPro" id="IPR046700">
    <property type="entry name" value="DUF6570"/>
</dbReference>
<dbReference type="Proteomes" id="UP000309038">
    <property type="component" value="Unassembled WGS sequence"/>
</dbReference>
<evidence type="ECO:0000313" key="3">
    <source>
        <dbReference type="Proteomes" id="UP000309038"/>
    </source>
</evidence>
<evidence type="ECO:0000313" key="2">
    <source>
        <dbReference type="EMBL" id="THG94191.1"/>
    </source>
</evidence>
<feature type="domain" description="DUF6570" evidence="1">
    <location>
        <begin position="210"/>
        <end position="354"/>
    </location>
</feature>
<reference evidence="2 3" key="1">
    <citation type="submission" date="2019-02" db="EMBL/GenBank/DDBJ databases">
        <title>Genome sequencing of the rare red list fungi Phlebia centrifuga.</title>
        <authorList>
            <person name="Buettner E."/>
            <person name="Kellner H."/>
        </authorList>
    </citation>
    <scope>NUCLEOTIDE SEQUENCE [LARGE SCALE GENOMIC DNA]</scope>
    <source>
        <strain evidence="2 3">DSM 108282</strain>
    </source>
</reference>
<name>A0A4S4K8G5_9APHY</name>
<gene>
    <name evidence="2" type="ORF">EW026_g7233</name>
</gene>
<accession>A0A4S4K8G5</accession>
<protein>
    <recommendedName>
        <fullName evidence="1">DUF6570 domain-containing protein</fullName>
    </recommendedName>
</protein>
<evidence type="ECO:0000259" key="1">
    <source>
        <dbReference type="Pfam" id="PF20209"/>
    </source>
</evidence>
<sequence>MEFNEDTLSLLTVTQLKGFLRGQLKVPRTHRERKALLISWTIVHADEQLKGNIMAACEATQVAIDTKQQGVKRRRAQARQSQRQAQRVEVLEEDEVHDSTRYLDLPSQPALLRCYREFIEATSNAAVEHSVCGVCARNLNTREAQVIQLPLADLPNANLLVPQRSHPAHDLYSHCLLQPEGVTATDGGNEIVNICAECLKHLSSDVEGPPALSLANNMWIGCIPWELQVLTVPEQLLIALVHPRIYVFKLFLKNKDFHPDPASLQRGMRGNVSTYAQDLDGVTSMVEGRLLPQPLDILSSVITVTYIGKGQLPKPTLHSTFRVRRKVIRDALLWLKIHNSKYYGDISIDESRLALYPEDGVPMQIEDVIRHTTDTGLVDEENVGYVPDEDRNGTEVRAKHDLHEAMAEDGDDPDVIPFQVSGSVDTDLTKMTSAELMMWGMSNLWSEGREGGYSVRDGRHPVRDLPPQRMRAAHGEAGEGDDNELVDEEALNYFERAFPGLFPYGCGGIEADRMKHVDFSAHVRWALQYHDRRFRRHETFPFVTFGIKQKREALAHASIQMRRRDFEHDARTMADITTQDLKRAVAEEEKRPPHL</sequence>